<dbReference type="InterPro" id="IPR007712">
    <property type="entry name" value="RelE/ParE_toxin"/>
</dbReference>
<dbReference type="Gene3D" id="3.30.2310.20">
    <property type="entry name" value="RelE-like"/>
    <property type="match status" value="1"/>
</dbReference>
<evidence type="ECO:0000313" key="3">
    <source>
        <dbReference type="Proteomes" id="UP000054623"/>
    </source>
</evidence>
<dbReference type="EMBL" id="LOCK01000061">
    <property type="protein sequence ID" value="KTE89862.1"/>
    <property type="molecule type" value="Genomic_DNA"/>
</dbReference>
<comment type="caution">
    <text evidence="2">The sequence shown here is derived from an EMBL/GenBank/DDBJ whole genome shotgun (WGS) entry which is preliminary data.</text>
</comment>
<dbReference type="OrthoDB" id="361440at2"/>
<dbReference type="InterPro" id="IPR035093">
    <property type="entry name" value="RelE/ParE_toxin_dom_sf"/>
</dbReference>
<dbReference type="AlphaFoldDB" id="A0A0W1JEC8"/>
<organism evidence="2 3">
    <name type="scientific">Desulfitobacterium hafniense</name>
    <name type="common">Desulfitobacterium frappieri</name>
    <dbReference type="NCBI Taxonomy" id="49338"/>
    <lineage>
        <taxon>Bacteria</taxon>
        <taxon>Bacillati</taxon>
        <taxon>Bacillota</taxon>
        <taxon>Clostridia</taxon>
        <taxon>Eubacteriales</taxon>
        <taxon>Desulfitobacteriaceae</taxon>
        <taxon>Desulfitobacterium</taxon>
    </lineage>
</organism>
<gene>
    <name evidence="2" type="ORF">AT727_10975</name>
</gene>
<dbReference type="SUPFAM" id="SSF143011">
    <property type="entry name" value="RelE-like"/>
    <property type="match status" value="1"/>
</dbReference>
<reference evidence="2 3" key="1">
    <citation type="submission" date="2015-12" db="EMBL/GenBank/DDBJ databases">
        <title>Draft Genome Sequence of Desulfitobacterium hafniense Strain DH, a Sulfate-reducing Bacterium Isolated from Paddy Soils.</title>
        <authorList>
            <person name="Bao P."/>
            <person name="Zhang X."/>
            <person name="Li G."/>
        </authorList>
    </citation>
    <scope>NUCLEOTIDE SEQUENCE [LARGE SCALE GENOMIC DNA]</scope>
    <source>
        <strain evidence="2 3">DH</strain>
    </source>
</reference>
<dbReference type="Proteomes" id="UP000054623">
    <property type="component" value="Unassembled WGS sequence"/>
</dbReference>
<keyword evidence="1" id="KW-1277">Toxin-antitoxin system</keyword>
<proteinExistence type="predicted"/>
<protein>
    <submittedName>
        <fullName evidence="2">Addiction module toxin RelE</fullName>
    </submittedName>
</protein>
<accession>A0A0W1JEC8</accession>
<evidence type="ECO:0000256" key="1">
    <source>
        <dbReference type="ARBA" id="ARBA00022649"/>
    </source>
</evidence>
<evidence type="ECO:0000313" key="2">
    <source>
        <dbReference type="EMBL" id="KTE89862.1"/>
    </source>
</evidence>
<dbReference type="RefSeq" id="WP_058491783.1">
    <property type="nucleotide sequence ID" value="NZ_LOCK01000061.1"/>
</dbReference>
<dbReference type="Pfam" id="PF05016">
    <property type="entry name" value="ParE_toxin"/>
    <property type="match status" value="1"/>
</dbReference>
<sequence length="107" mass="12623">MSWTVVYSAQAKQDLRNIFEYIAHSLCSPDAAKSQTRRIMAEIHSLDEMPLRYRIYDDEPWRSQGLRFFPVDHYLVFYLPVASANTVKIVRIMYGGRDVKKHLEEEL</sequence>
<name>A0A0W1JEC8_DESHA</name>